<dbReference type="NCBIfam" id="NF003739">
    <property type="entry name" value="PRK05335.1"/>
    <property type="match status" value="1"/>
</dbReference>
<evidence type="ECO:0000256" key="2">
    <source>
        <dbReference type="ARBA" id="ARBA00022490"/>
    </source>
</evidence>
<dbReference type="InterPro" id="IPR040131">
    <property type="entry name" value="MnmG_N"/>
</dbReference>
<comment type="catalytic activity">
    <reaction evidence="10">
        <text>uridine(54) in tRNA + (6R)-5,10-methylene-5,6,7,8-tetrahydrofolate + NADH + H(+) = 5-methyluridine(54) in tRNA + (6S)-5,6,7,8-tetrahydrofolate + NAD(+)</text>
        <dbReference type="Rhea" id="RHEA:16873"/>
        <dbReference type="Rhea" id="RHEA-COMP:10167"/>
        <dbReference type="Rhea" id="RHEA-COMP:10193"/>
        <dbReference type="ChEBI" id="CHEBI:15378"/>
        <dbReference type="ChEBI" id="CHEBI:15636"/>
        <dbReference type="ChEBI" id="CHEBI:57453"/>
        <dbReference type="ChEBI" id="CHEBI:57540"/>
        <dbReference type="ChEBI" id="CHEBI:57945"/>
        <dbReference type="ChEBI" id="CHEBI:65315"/>
        <dbReference type="ChEBI" id="CHEBI:74447"/>
        <dbReference type="EC" id="2.1.1.74"/>
    </reaction>
</comment>
<evidence type="ECO:0000259" key="11">
    <source>
        <dbReference type="Pfam" id="PF01134"/>
    </source>
</evidence>
<evidence type="ECO:0000313" key="12">
    <source>
        <dbReference type="EMBL" id="OAQ21357.1"/>
    </source>
</evidence>
<dbReference type="Gene3D" id="3.50.50.60">
    <property type="entry name" value="FAD/NAD(P)-binding domain"/>
    <property type="match status" value="2"/>
</dbReference>
<feature type="domain" description="MnmG N-terminal" evidence="11">
    <location>
        <begin position="4"/>
        <end position="367"/>
    </location>
</feature>
<dbReference type="PRINTS" id="PR00411">
    <property type="entry name" value="PNDRDTASEI"/>
</dbReference>
<evidence type="ECO:0000256" key="10">
    <source>
        <dbReference type="HAMAP-Rule" id="MF_01037"/>
    </source>
</evidence>
<keyword evidence="9 10" id="KW-0520">NAD</keyword>
<dbReference type="InterPro" id="IPR004417">
    <property type="entry name" value="TrmFO"/>
</dbReference>
<comment type="catalytic activity">
    <reaction evidence="10">
        <text>uridine(54) in tRNA + (6R)-5,10-methylene-5,6,7,8-tetrahydrofolate + NADPH + H(+) = 5-methyluridine(54) in tRNA + (6S)-5,6,7,8-tetrahydrofolate + NADP(+)</text>
        <dbReference type="Rhea" id="RHEA:62372"/>
        <dbReference type="Rhea" id="RHEA-COMP:10167"/>
        <dbReference type="Rhea" id="RHEA-COMP:10193"/>
        <dbReference type="ChEBI" id="CHEBI:15378"/>
        <dbReference type="ChEBI" id="CHEBI:15636"/>
        <dbReference type="ChEBI" id="CHEBI:57453"/>
        <dbReference type="ChEBI" id="CHEBI:57783"/>
        <dbReference type="ChEBI" id="CHEBI:58349"/>
        <dbReference type="ChEBI" id="CHEBI:65315"/>
        <dbReference type="ChEBI" id="CHEBI:74447"/>
        <dbReference type="EC" id="2.1.1.74"/>
    </reaction>
</comment>
<proteinExistence type="inferred from homology"/>
<dbReference type="OrthoDB" id="9803114at2"/>
<dbReference type="SUPFAM" id="SSF51905">
    <property type="entry name" value="FAD/NAD(P)-binding domain"/>
    <property type="match status" value="1"/>
</dbReference>
<dbReference type="Pfam" id="PF01134">
    <property type="entry name" value="GIDA"/>
    <property type="match status" value="1"/>
</dbReference>
<dbReference type="GO" id="GO:0002098">
    <property type="term" value="P:tRNA wobble uridine modification"/>
    <property type="evidence" value="ECO:0007669"/>
    <property type="project" value="TreeGrafter"/>
</dbReference>
<evidence type="ECO:0000256" key="9">
    <source>
        <dbReference type="ARBA" id="ARBA00023027"/>
    </source>
</evidence>
<feature type="binding site" evidence="10">
    <location>
        <begin position="9"/>
        <end position="14"/>
    </location>
    <ligand>
        <name>FAD</name>
        <dbReference type="ChEBI" id="CHEBI:57692"/>
    </ligand>
</feature>
<comment type="function">
    <text evidence="10">Catalyzes the folate-dependent formation of 5-methyl-uridine at position 54 (M-5-U54) in all tRNAs.</text>
</comment>
<keyword evidence="5 10" id="KW-0808">Transferase</keyword>
<keyword evidence="3 10" id="KW-0489">Methyltransferase</keyword>
<dbReference type="PANTHER" id="PTHR11806:SF2">
    <property type="entry name" value="METHYLENETETRAHYDROFOLATE--TRNA-(URACIL-5-)-METHYLTRANSFERASE TRMFO"/>
    <property type="match status" value="1"/>
</dbReference>
<evidence type="ECO:0000313" key="13">
    <source>
        <dbReference type="Proteomes" id="UP000078390"/>
    </source>
</evidence>
<gene>
    <name evidence="10" type="primary">trmFO</name>
    <name evidence="12" type="ORF">TDIS_0578</name>
</gene>
<organism evidence="12 13">
    <name type="scientific">Thermosulfurimonas dismutans</name>
    <dbReference type="NCBI Taxonomy" id="999894"/>
    <lineage>
        <taxon>Bacteria</taxon>
        <taxon>Pseudomonadati</taxon>
        <taxon>Thermodesulfobacteriota</taxon>
        <taxon>Thermodesulfobacteria</taxon>
        <taxon>Thermodesulfobacteriales</taxon>
        <taxon>Thermodesulfobacteriaceae</taxon>
        <taxon>Thermosulfurimonas</taxon>
    </lineage>
</organism>
<dbReference type="STRING" id="999894.TDIS_0578"/>
<protein>
    <recommendedName>
        <fullName evidence="10">Methylenetetrahydrofolate--tRNA-(uracil-5-)-methyltransferase TrmFO</fullName>
        <ecNumber evidence="10">2.1.1.74</ecNumber>
    </recommendedName>
    <alternativeName>
        <fullName evidence="10">Folate-dependent tRNA (uracil-5-)-methyltransferase</fullName>
    </alternativeName>
    <alternativeName>
        <fullName evidence="10">Folate-dependent tRNA(M-5-U54)-methyltransferase</fullName>
    </alternativeName>
</protein>
<keyword evidence="2 10" id="KW-0963">Cytoplasm</keyword>
<dbReference type="RefSeq" id="WP_068669110.1">
    <property type="nucleotide sequence ID" value="NZ_LWLG01000002.1"/>
</dbReference>
<dbReference type="EC" id="2.1.1.74" evidence="10"/>
<dbReference type="GO" id="GO:0047151">
    <property type="term" value="F:tRNA (uracil(54)-C5)-methyltransferase activity, 5,10-methylenetetrahydrofolate-dependent"/>
    <property type="evidence" value="ECO:0007669"/>
    <property type="project" value="UniProtKB-UniRule"/>
</dbReference>
<keyword evidence="7 10" id="KW-0274">FAD</keyword>
<evidence type="ECO:0000256" key="8">
    <source>
        <dbReference type="ARBA" id="ARBA00022857"/>
    </source>
</evidence>
<reference evidence="12 13" key="1">
    <citation type="submission" date="2016-04" db="EMBL/GenBank/DDBJ databases">
        <title>Genome analysis of Thermosulfurimonas dismutans, the first thermophilic sulfur-disproportionating bacterium of the phylum Thermodesulfobacteria.</title>
        <authorList>
            <person name="Mardanov A.V."/>
            <person name="Beletsky A.V."/>
            <person name="Kadnikov V.V."/>
            <person name="Slobodkin A.I."/>
            <person name="Ravin N.V."/>
        </authorList>
    </citation>
    <scope>NUCLEOTIDE SEQUENCE [LARGE SCALE GENOMIC DNA]</scope>
    <source>
        <strain evidence="12 13">S95</strain>
    </source>
</reference>
<dbReference type="InterPro" id="IPR036188">
    <property type="entry name" value="FAD/NAD-bd_sf"/>
</dbReference>
<keyword evidence="4 10" id="KW-0285">Flavoprotein</keyword>
<keyword evidence="6 10" id="KW-0819">tRNA processing</keyword>
<comment type="cofactor">
    <cofactor evidence="1 10">
        <name>FAD</name>
        <dbReference type="ChEBI" id="CHEBI:57692"/>
    </cofactor>
</comment>
<sequence length="443" mass="50170">MAKEVIVIGGGLAGSEAAWQLARRGVRVRLFEMRPRKLTPAHRTGKLGELVCSNSLRSKEITSAVGLLKEEMRRLNSLIMEAALASEVKAGKALAVDRELFADHITRKLEGHPLITIERREITEIPREGLVIVATGPLTSEALAEDLKRFTGEDYFHFYDAIAPIVYAESINWDKVFKADRYGKGEGSYVNCPLSEEEYRRFVKELLAAEKVPLKEFEKPRYFEGCLPIEVMAERGEDTLRFGPMKPVGLIDPRTGKEPYAVVQLRPENRDGTLYNLVGFQTKLKYPEQERVFRMIPGLEKAEFARYGSIHRNTFVCAPKVLKPTLQLRAEARIFLAGQITGVEGYVESTAMGLIAGINAARIIHGKALVVPPPETGHGALIRYLMEADPHHFQPMNINWGLFPPLDLPRRERKRFPKRERYRLMAERALTRFYEWLGEIGEA</sequence>
<dbReference type="HAMAP" id="MF_01037">
    <property type="entry name" value="TrmFO"/>
    <property type="match status" value="1"/>
</dbReference>
<evidence type="ECO:0000256" key="5">
    <source>
        <dbReference type="ARBA" id="ARBA00022679"/>
    </source>
</evidence>
<evidence type="ECO:0000256" key="4">
    <source>
        <dbReference type="ARBA" id="ARBA00022630"/>
    </source>
</evidence>
<dbReference type="AlphaFoldDB" id="A0A179D5M4"/>
<comment type="similarity">
    <text evidence="10">Belongs to the MnmG family. TrmFO subfamily.</text>
</comment>
<keyword evidence="13" id="KW-1185">Reference proteome</keyword>
<dbReference type="GO" id="GO:0005829">
    <property type="term" value="C:cytosol"/>
    <property type="evidence" value="ECO:0007669"/>
    <property type="project" value="TreeGrafter"/>
</dbReference>
<dbReference type="Proteomes" id="UP000078390">
    <property type="component" value="Unassembled WGS sequence"/>
</dbReference>
<comment type="subcellular location">
    <subcellularLocation>
        <location evidence="10">Cytoplasm</location>
    </subcellularLocation>
</comment>
<evidence type="ECO:0000256" key="1">
    <source>
        <dbReference type="ARBA" id="ARBA00001974"/>
    </source>
</evidence>
<dbReference type="PANTHER" id="PTHR11806">
    <property type="entry name" value="GLUCOSE INHIBITED DIVISION PROTEIN A"/>
    <property type="match status" value="1"/>
</dbReference>
<evidence type="ECO:0000256" key="6">
    <source>
        <dbReference type="ARBA" id="ARBA00022694"/>
    </source>
</evidence>
<dbReference type="EMBL" id="LWLG01000002">
    <property type="protein sequence ID" value="OAQ21357.1"/>
    <property type="molecule type" value="Genomic_DNA"/>
</dbReference>
<accession>A0A179D5M4</accession>
<evidence type="ECO:0000256" key="3">
    <source>
        <dbReference type="ARBA" id="ARBA00022603"/>
    </source>
</evidence>
<dbReference type="PATRIC" id="fig|999894.6.peg.578"/>
<evidence type="ECO:0000256" key="7">
    <source>
        <dbReference type="ARBA" id="ARBA00022827"/>
    </source>
</evidence>
<keyword evidence="8 10" id="KW-0521">NADP</keyword>
<dbReference type="GO" id="GO:0050660">
    <property type="term" value="F:flavin adenine dinucleotide binding"/>
    <property type="evidence" value="ECO:0007669"/>
    <property type="project" value="UniProtKB-UniRule"/>
</dbReference>
<comment type="caution">
    <text evidence="12">The sequence shown here is derived from an EMBL/GenBank/DDBJ whole genome shotgun (WGS) entry which is preliminary data.</text>
</comment>
<name>A0A179D5M4_9BACT</name>
<dbReference type="GO" id="GO:0030488">
    <property type="term" value="P:tRNA methylation"/>
    <property type="evidence" value="ECO:0007669"/>
    <property type="project" value="TreeGrafter"/>
</dbReference>
<dbReference type="NCBIfam" id="TIGR00137">
    <property type="entry name" value="gid_trmFO"/>
    <property type="match status" value="1"/>
</dbReference>
<dbReference type="InterPro" id="IPR002218">
    <property type="entry name" value="MnmG-rel"/>
</dbReference>